<dbReference type="EMBL" id="BBLT01000015">
    <property type="protein sequence ID" value="GAL87674.1"/>
    <property type="molecule type" value="Genomic_DNA"/>
</dbReference>
<dbReference type="InterPro" id="IPR026444">
    <property type="entry name" value="Secre_tail"/>
</dbReference>
<organism evidence="3 4">
    <name type="scientific">Sporocytophaga myxococcoides</name>
    <dbReference type="NCBI Taxonomy" id="153721"/>
    <lineage>
        <taxon>Bacteria</taxon>
        <taxon>Pseudomonadati</taxon>
        <taxon>Bacteroidota</taxon>
        <taxon>Cytophagia</taxon>
        <taxon>Cytophagales</taxon>
        <taxon>Cytophagaceae</taxon>
        <taxon>Sporocytophaga</taxon>
    </lineage>
</organism>
<gene>
    <name evidence="3" type="ORF">MYP_4904</name>
</gene>
<reference evidence="3 4" key="1">
    <citation type="submission" date="2014-09" db="EMBL/GenBank/DDBJ databases">
        <title>Sporocytophaga myxococcoides PG-01 genome sequencing.</title>
        <authorList>
            <person name="Liu L."/>
            <person name="Gao P.J."/>
            <person name="Chen G.J."/>
            <person name="Wang L.S."/>
        </authorList>
    </citation>
    <scope>NUCLEOTIDE SEQUENCE [LARGE SCALE GENOMIC DNA]</scope>
    <source>
        <strain evidence="3 4">PG-01</strain>
    </source>
</reference>
<dbReference type="OrthoDB" id="9805017at2"/>
<dbReference type="PANTHER" id="PTHR42754">
    <property type="entry name" value="ENDOGLUCANASE"/>
    <property type="match status" value="1"/>
</dbReference>
<evidence type="ECO:0000256" key="1">
    <source>
        <dbReference type="SAM" id="SignalP"/>
    </source>
</evidence>
<protein>
    <recommendedName>
        <fullName evidence="2">Secretion system C-terminal sorting domain-containing protein</fullName>
    </recommendedName>
</protein>
<dbReference type="PANTHER" id="PTHR42754:SF1">
    <property type="entry name" value="LIPOPROTEIN"/>
    <property type="match status" value="1"/>
</dbReference>
<dbReference type="Pfam" id="PF18962">
    <property type="entry name" value="Por_Secre_tail"/>
    <property type="match status" value="1"/>
</dbReference>
<feature type="signal peptide" evidence="1">
    <location>
        <begin position="1"/>
        <end position="21"/>
    </location>
</feature>
<feature type="domain" description="Secretion system C-terminal sorting" evidence="2">
    <location>
        <begin position="403"/>
        <end position="475"/>
    </location>
</feature>
<dbReference type="AlphaFoldDB" id="A0A098LMD4"/>
<dbReference type="RefSeq" id="WP_045469598.1">
    <property type="nucleotide sequence ID" value="NZ_BBLT01000015.1"/>
</dbReference>
<feature type="chain" id="PRO_5001937480" description="Secretion system C-terminal sorting domain-containing protein" evidence="1">
    <location>
        <begin position="22"/>
        <end position="476"/>
    </location>
</feature>
<keyword evidence="1" id="KW-0732">Signal</keyword>
<dbReference type="NCBIfam" id="TIGR02608">
    <property type="entry name" value="delta_60_rpt"/>
    <property type="match status" value="6"/>
</dbReference>
<dbReference type="SUPFAM" id="SSF63829">
    <property type="entry name" value="Calcium-dependent phosphotriesterase"/>
    <property type="match status" value="1"/>
</dbReference>
<dbReference type="STRING" id="153721.MYP_4904"/>
<comment type="caution">
    <text evidence="3">The sequence shown here is derived from an EMBL/GenBank/DDBJ whole genome shotgun (WGS) entry which is preliminary data.</text>
</comment>
<sequence>MRKISTLFYALLVCLLAFPFANEVLGQAGTIDESFVASKFNSHVRVIKVLSDGKIIVAGEFTSYNGKTVNRIARLNEDGSLDETFNPGGTGANSNIHAVEIQKDGKILIGGSFFSYNGEGTNRLARLNPDGTYDKTFNIGEGFNNIIYAIAIQEDTKIIVGGAFTVFNNSSINRVVRLTSTGAKDDTFVVGTGLNGEPRSIIIQPDQQILAAGLFSTYNGAAAQGVVRVNANGSKDNTFNSSTGTNGEVWDMALQSDGKIILGGAFTKYKSISKNYLVRINSDGTIDNNFAMGTGADEDIHSVTIQKDGKIIIGGEFNTFNKNLEKYLSRLNADGTDDPTFSLEIGPNLPVFATELDADSKILIGGYFLRYADLEHPHLVRLNGSLSPVANVLDAGFNKVFKLYPNPALTNITLELPESSEGAELKIISSSGALKKSIVLSDMMNTIDIKELEKGIYFYEVWSQEAKKINGKLIVQ</sequence>
<dbReference type="Pfam" id="PF17164">
    <property type="entry name" value="DUF5122"/>
    <property type="match status" value="7"/>
</dbReference>
<name>A0A098LMD4_9BACT</name>
<dbReference type="InterPro" id="IPR013431">
    <property type="entry name" value="Delta_60_rpt"/>
</dbReference>
<proteinExistence type="predicted"/>
<dbReference type="eggNOG" id="COG4733">
    <property type="taxonomic scope" value="Bacteria"/>
</dbReference>
<dbReference type="NCBIfam" id="TIGR04183">
    <property type="entry name" value="Por_Secre_tail"/>
    <property type="match status" value="1"/>
</dbReference>
<evidence type="ECO:0000259" key="2">
    <source>
        <dbReference type="Pfam" id="PF18962"/>
    </source>
</evidence>
<accession>A0A098LMD4</accession>
<dbReference type="Proteomes" id="UP000030185">
    <property type="component" value="Unassembled WGS sequence"/>
</dbReference>
<evidence type="ECO:0000313" key="3">
    <source>
        <dbReference type="EMBL" id="GAL87674.1"/>
    </source>
</evidence>
<dbReference type="Gene3D" id="2.80.10.50">
    <property type="match status" value="3"/>
</dbReference>
<keyword evidence="4" id="KW-1185">Reference proteome</keyword>
<evidence type="ECO:0000313" key="4">
    <source>
        <dbReference type="Proteomes" id="UP000030185"/>
    </source>
</evidence>